<dbReference type="AlphaFoldDB" id="A0A7X8XXL8"/>
<feature type="active site" description="Proton acceptor" evidence="4">
    <location>
        <position position="32"/>
    </location>
</feature>
<dbReference type="CDD" id="cd18617">
    <property type="entry name" value="GH43_XynB-like"/>
    <property type="match status" value="1"/>
</dbReference>
<evidence type="ECO:0000259" key="7">
    <source>
        <dbReference type="Pfam" id="PF17851"/>
    </source>
</evidence>
<comment type="caution">
    <text evidence="8">The sequence shown here is derived from an EMBL/GenBank/DDBJ whole genome shotgun (WGS) entry which is preliminary data.</text>
</comment>
<dbReference type="Pfam" id="PF17851">
    <property type="entry name" value="GH43_C2"/>
    <property type="match status" value="1"/>
</dbReference>
<keyword evidence="9" id="KW-1185">Reference proteome</keyword>
<evidence type="ECO:0000256" key="5">
    <source>
        <dbReference type="PIRSR" id="PIRSR606710-2"/>
    </source>
</evidence>
<sequence>MSVLFFTIHFTSISQIPPTQFKNPILSGYHPDPSICRVGDDYYLVNSSFVWFPGLPIYHSKDLVNWEHIGYGISNEKAVNFNGLKDKLGLFAPTIRHHNGTFYIINTCVGCKMNFYITAKNPAGPWSDPIWLSDAPGIDPSLFWDDDGKCYYTGMGSVKDKAWPAQTVVYNQEIDLNTHQLIGERNELSFGHANNAAYAEGPHIYKINGKYVLLLSEGGTEQYHAMSVHHSDNLKGPFVADIVNPILTHRHLGKEYPIYAVGHGDLVETQNGEWWCVMLGKRLNKGITTLARETFLAKVEFEGQTPIINKGFGKVLSEQKRPDLPWTPVPKPSVIDHFDQHDLDLKWCTIRTPQSTYFTIKNSQLQLALQPEVIDSLVHSSLLVQRIMDHHFVAKTSFSFKTQKTNEEVGLCVYRTNENYFTLMKRKDSLVLIESFKGKRKEVASVPYHHKGIHLKAMAEDMKIQFYYSTTNDHFLPIGEPLSLITIADGQGNAQFNGPGIGIYATSNGKPTKNKAFFDWFSYQGVEKKTIID</sequence>
<gene>
    <name evidence="8" type="ORF">HGP29_19350</name>
</gene>
<accession>A0A7X8XXL8</accession>
<feature type="active site" description="Proton donor" evidence="4">
    <location>
        <position position="200"/>
    </location>
</feature>
<dbReference type="InterPro" id="IPR041542">
    <property type="entry name" value="GH43_C2"/>
</dbReference>
<dbReference type="InterPro" id="IPR051795">
    <property type="entry name" value="Glycosyl_Hydrlase_43"/>
</dbReference>
<dbReference type="PANTHER" id="PTHR42812">
    <property type="entry name" value="BETA-XYLOSIDASE"/>
    <property type="match status" value="1"/>
</dbReference>
<evidence type="ECO:0000256" key="1">
    <source>
        <dbReference type="ARBA" id="ARBA00009865"/>
    </source>
</evidence>
<evidence type="ECO:0000256" key="4">
    <source>
        <dbReference type="PIRSR" id="PIRSR606710-1"/>
    </source>
</evidence>
<reference evidence="8 9" key="1">
    <citation type="submission" date="2020-04" db="EMBL/GenBank/DDBJ databases">
        <title>Flammeovirga sp. SR4, a novel species isolated from seawater.</title>
        <authorList>
            <person name="Wang X."/>
        </authorList>
    </citation>
    <scope>NUCLEOTIDE SEQUENCE [LARGE SCALE GENOMIC DNA]</scope>
    <source>
        <strain evidence="8 9">SR4</strain>
    </source>
</reference>
<dbReference type="GO" id="GO:0004553">
    <property type="term" value="F:hydrolase activity, hydrolyzing O-glycosyl compounds"/>
    <property type="evidence" value="ECO:0007669"/>
    <property type="project" value="InterPro"/>
</dbReference>
<dbReference type="InterPro" id="IPR013320">
    <property type="entry name" value="ConA-like_dom_sf"/>
</dbReference>
<proteinExistence type="inferred from homology"/>
<evidence type="ECO:0000313" key="8">
    <source>
        <dbReference type="EMBL" id="NLR93361.1"/>
    </source>
</evidence>
<protein>
    <submittedName>
        <fullName evidence="8">Glycoside hydrolase family 43 protein</fullName>
    </submittedName>
</protein>
<dbReference type="InterPro" id="IPR023296">
    <property type="entry name" value="Glyco_hydro_beta-prop_sf"/>
</dbReference>
<dbReference type="Pfam" id="PF04616">
    <property type="entry name" value="Glyco_hydro_43"/>
    <property type="match status" value="1"/>
</dbReference>
<keyword evidence="2 6" id="KW-0378">Hydrolase</keyword>
<dbReference type="Proteomes" id="UP000585050">
    <property type="component" value="Unassembled WGS sequence"/>
</dbReference>
<dbReference type="SUPFAM" id="SSF75005">
    <property type="entry name" value="Arabinanase/levansucrase/invertase"/>
    <property type="match status" value="1"/>
</dbReference>
<dbReference type="Gene3D" id="2.60.120.200">
    <property type="match status" value="1"/>
</dbReference>
<dbReference type="SUPFAM" id="SSF49899">
    <property type="entry name" value="Concanavalin A-like lectins/glucanases"/>
    <property type="match status" value="1"/>
</dbReference>
<comment type="similarity">
    <text evidence="1 6">Belongs to the glycosyl hydrolase 43 family.</text>
</comment>
<evidence type="ECO:0000256" key="6">
    <source>
        <dbReference type="RuleBase" id="RU361187"/>
    </source>
</evidence>
<dbReference type="PANTHER" id="PTHR42812:SF12">
    <property type="entry name" value="BETA-XYLOSIDASE-RELATED"/>
    <property type="match status" value="1"/>
</dbReference>
<dbReference type="Gene3D" id="2.115.10.20">
    <property type="entry name" value="Glycosyl hydrolase domain, family 43"/>
    <property type="match status" value="1"/>
</dbReference>
<organism evidence="8 9">
    <name type="scientific">Flammeovirga agarivorans</name>
    <dbReference type="NCBI Taxonomy" id="2726742"/>
    <lineage>
        <taxon>Bacteria</taxon>
        <taxon>Pseudomonadati</taxon>
        <taxon>Bacteroidota</taxon>
        <taxon>Cytophagia</taxon>
        <taxon>Cytophagales</taxon>
        <taxon>Flammeovirgaceae</taxon>
        <taxon>Flammeovirga</taxon>
    </lineage>
</organism>
<name>A0A7X8XXL8_9BACT</name>
<feature type="site" description="Important for catalytic activity, responsible for pKa modulation of the active site Glu and correct orientation of both the proton donor and substrate" evidence="5">
    <location>
        <position position="139"/>
    </location>
</feature>
<evidence type="ECO:0000313" key="9">
    <source>
        <dbReference type="Proteomes" id="UP000585050"/>
    </source>
</evidence>
<evidence type="ECO:0000256" key="2">
    <source>
        <dbReference type="ARBA" id="ARBA00022801"/>
    </source>
</evidence>
<keyword evidence="3 6" id="KW-0326">Glycosidase</keyword>
<feature type="domain" description="Beta-xylosidase C-terminal Concanavalin A-like" evidence="7">
    <location>
        <begin position="336"/>
        <end position="524"/>
    </location>
</feature>
<dbReference type="GO" id="GO:0005975">
    <property type="term" value="P:carbohydrate metabolic process"/>
    <property type="evidence" value="ECO:0007669"/>
    <property type="project" value="InterPro"/>
</dbReference>
<dbReference type="EMBL" id="JABAIL010000006">
    <property type="protein sequence ID" value="NLR93361.1"/>
    <property type="molecule type" value="Genomic_DNA"/>
</dbReference>
<dbReference type="InterPro" id="IPR006710">
    <property type="entry name" value="Glyco_hydro_43"/>
</dbReference>
<evidence type="ECO:0000256" key="3">
    <source>
        <dbReference type="ARBA" id="ARBA00023295"/>
    </source>
</evidence>